<comment type="caution">
    <text evidence="2">The sequence shown here is derived from an EMBL/GenBank/DDBJ whole genome shotgun (WGS) entry which is preliminary data.</text>
</comment>
<dbReference type="Proteomes" id="UP001223420">
    <property type="component" value="Unassembled WGS sequence"/>
</dbReference>
<evidence type="ECO:0000313" key="2">
    <source>
        <dbReference type="EMBL" id="MDQ0544855.1"/>
    </source>
</evidence>
<feature type="compositionally biased region" description="Basic residues" evidence="1">
    <location>
        <begin position="29"/>
        <end position="39"/>
    </location>
</feature>
<gene>
    <name evidence="2" type="ORF">QO001_003791</name>
</gene>
<feature type="region of interest" description="Disordered" evidence="1">
    <location>
        <begin position="29"/>
        <end position="55"/>
    </location>
</feature>
<dbReference type="InterPro" id="IPR032710">
    <property type="entry name" value="NTF2-like_dom_sf"/>
</dbReference>
<dbReference type="AlphaFoldDB" id="A0AAJ1WXI5"/>
<accession>A0AAJ1WXI5</accession>
<organism evidence="2 3">
    <name type="scientific">Methylobacterium brachiatum</name>
    <dbReference type="NCBI Taxonomy" id="269660"/>
    <lineage>
        <taxon>Bacteria</taxon>
        <taxon>Pseudomonadati</taxon>
        <taxon>Pseudomonadota</taxon>
        <taxon>Alphaproteobacteria</taxon>
        <taxon>Hyphomicrobiales</taxon>
        <taxon>Methylobacteriaceae</taxon>
        <taxon>Methylobacterium</taxon>
    </lineage>
</organism>
<name>A0AAJ1WXI5_9HYPH</name>
<dbReference type="RefSeq" id="WP_230365471.1">
    <property type="nucleotide sequence ID" value="NZ_JAJALK010000002.1"/>
</dbReference>
<proteinExistence type="predicted"/>
<dbReference type="Gene3D" id="3.10.450.50">
    <property type="match status" value="1"/>
</dbReference>
<reference evidence="2" key="1">
    <citation type="submission" date="2023-07" db="EMBL/GenBank/DDBJ databases">
        <title>Genomic Encyclopedia of Type Strains, Phase IV (KMG-IV): sequencing the most valuable type-strain genomes for metagenomic binning, comparative biology and taxonomic classification.</title>
        <authorList>
            <person name="Goeker M."/>
        </authorList>
    </citation>
    <scope>NUCLEOTIDE SEQUENCE</scope>
    <source>
        <strain evidence="2">DSM 19569</strain>
    </source>
</reference>
<dbReference type="EMBL" id="JAUSWL010000006">
    <property type="protein sequence ID" value="MDQ0544855.1"/>
    <property type="molecule type" value="Genomic_DNA"/>
</dbReference>
<protein>
    <recommendedName>
        <fullName evidence="4">Nuclear transport factor 2 family protein</fullName>
    </recommendedName>
</protein>
<evidence type="ECO:0000256" key="1">
    <source>
        <dbReference type="SAM" id="MobiDB-lite"/>
    </source>
</evidence>
<evidence type="ECO:0000313" key="3">
    <source>
        <dbReference type="Proteomes" id="UP001223420"/>
    </source>
</evidence>
<sequence>MDASTRIEASGLKPPLGFRSSLPIRGRHDRYHRGRHPPHLRTLARDGAGPRHRRSDGTLYEDAVLESPLVFAESGGGASGILRGKAAIRRFFDASLRKPGSVLGRWYRTGTFFSDGRQLVWEYPRATPEGDQVDLVEVMDLAAGLIAHHRVYWGWVGFRALAPGLNGPVG</sequence>
<dbReference type="SUPFAM" id="SSF54427">
    <property type="entry name" value="NTF2-like"/>
    <property type="match status" value="1"/>
</dbReference>
<evidence type="ECO:0008006" key="4">
    <source>
        <dbReference type="Google" id="ProtNLM"/>
    </source>
</evidence>